<proteinExistence type="predicted"/>
<accession>A0ABY1PMX5</accession>
<evidence type="ECO:0000313" key="3">
    <source>
        <dbReference type="Proteomes" id="UP001157914"/>
    </source>
</evidence>
<dbReference type="Gene3D" id="3.30.70.1320">
    <property type="entry name" value="Multidrug efflux transporter AcrB pore domain like"/>
    <property type="match status" value="1"/>
</dbReference>
<dbReference type="Proteomes" id="UP001157914">
    <property type="component" value="Unassembled WGS sequence"/>
</dbReference>
<dbReference type="PANTHER" id="PTHR32063">
    <property type="match status" value="1"/>
</dbReference>
<protein>
    <submittedName>
        <fullName evidence="2">Hydrophobe/amphiphile efflux-1 (HAE1) family protein</fullName>
    </submittedName>
</protein>
<dbReference type="EMBL" id="FXTT01000008">
    <property type="protein sequence ID" value="SMP36896.1"/>
    <property type="molecule type" value="Genomic_DNA"/>
</dbReference>
<dbReference type="SUPFAM" id="SSF82714">
    <property type="entry name" value="Multidrug efflux transporter AcrB TolC docking domain, DN and DC subdomains"/>
    <property type="match status" value="1"/>
</dbReference>
<dbReference type="SUPFAM" id="SSF82866">
    <property type="entry name" value="Multidrug efflux transporter AcrB transmembrane domain"/>
    <property type="match status" value="2"/>
</dbReference>
<feature type="transmembrane region" description="Helical" evidence="1">
    <location>
        <begin position="528"/>
        <end position="548"/>
    </location>
</feature>
<feature type="transmembrane region" description="Helical" evidence="1">
    <location>
        <begin position="336"/>
        <end position="355"/>
    </location>
</feature>
<feature type="transmembrane region" description="Helical" evidence="1">
    <location>
        <begin position="883"/>
        <end position="903"/>
    </location>
</feature>
<feature type="transmembrane region" description="Helical" evidence="1">
    <location>
        <begin position="985"/>
        <end position="1009"/>
    </location>
</feature>
<name>A0ABY1PMX5_9HYPH</name>
<keyword evidence="1" id="KW-0472">Membrane</keyword>
<dbReference type="Gene3D" id="3.30.2090.10">
    <property type="entry name" value="Multidrug efflux transporter AcrB TolC docking domain, DN and DC subdomains"/>
    <property type="match status" value="2"/>
</dbReference>
<comment type="caution">
    <text evidence="2">The sequence shown here is derived from an EMBL/GenBank/DDBJ whole genome shotgun (WGS) entry which is preliminary data.</text>
</comment>
<feature type="transmembrane region" description="Helical" evidence="1">
    <location>
        <begin position="389"/>
        <end position="413"/>
    </location>
</feature>
<feature type="transmembrane region" description="Helical" evidence="1">
    <location>
        <begin position="958"/>
        <end position="979"/>
    </location>
</feature>
<dbReference type="Gene3D" id="3.30.70.1440">
    <property type="entry name" value="Multidrug efflux transporter AcrB pore domain"/>
    <property type="match status" value="1"/>
</dbReference>
<feature type="transmembrane region" description="Helical" evidence="1">
    <location>
        <begin position="362"/>
        <end position="383"/>
    </location>
</feature>
<feature type="transmembrane region" description="Helical" evidence="1">
    <location>
        <begin position="858"/>
        <end position="876"/>
    </location>
</feature>
<sequence>MTHKTPPSKGMTQIFVARPILAFVLNLLIIIAGLAALNGLEVREMPNIDQPSLSVETTYEGAAADVVDREVTSVLEDAFGGLDGLKSISSTSSYGNSRITLDLTSGTDVDIAANEAREIISQTVRQLSDNIDDPTVRKSDADADPIIRLSLSGNRSLSDLTQLAEGRISDRLSLIEGIADITITGTQADEFRITVFLPALLSRGLTLEDVSATLGSLRDDYALGSVETDANKTVLRAISPEVSAELIGGLRINATTYVSDVALVQLTGEDRDAFARSNGRPSIGLDIVRQSVGNTLTISQDVRTAVEELRTQLPDGVSLDIMTDDGIFIEGSIKEVTLSILMAIGIVVVVIFLFLRSWRATLIPAAAIPVALVGTLGAIWLVGFSINTISLLALVLAAGMVVDDAIVVVENIVRRRQDGEGARLAAVSGANEVFFAVLSTTATLAAVFVPISFLPGQAGGVFSEFGFVLAFCVTISSIVALTLVPMLASILDPGRPRKARSAAAPAESGTGRESLAARLFLNLVDRAIKLPVLAIGIAFALAVLAFGASQTLTSTLTPQEDRGMFFMMVKGPVGASNDYMNAQAAEIEAILEPYKDSGEIEAVLSLIGRGGGTTAFVVVRLADWDERTRSQAEIGAELNGKLEKVAGSQVLMHTPNSLRIRGGGAGLKFAVSGNDYAKLAEGADALIAAMEADPSFANPQLSSNDTAPQVGVDIDRDRALELGIKPDTVADMISAATQGITATSVYLKGEEVDLVLKVGGKPVNDQGDLERVFARTDTGSIIPLSSVTQFTTDLAQSSFARENGALAISINANLPDGVSLGASVARMMDLAATTLPDGVSVTLLGEAAELESGKSGTYLIFAVAGLIVLLVLAAQFESFMSALIIMLTVPFGLAAAMMAITLTGGTLNYYSQIGLVMLIGVMAKNGILIVEFADQLREQGHPVDAAIREAVRLRLRPVMMTMISTVFGGLPLILTSGAGAEARMAVGWVVVGGLGFATIFTLFLIPVLYRWIAPLGGKPGAASQKLLEEMAS</sequence>
<feature type="transmembrane region" description="Helical" evidence="1">
    <location>
        <begin position="909"/>
        <end position="930"/>
    </location>
</feature>
<dbReference type="InterPro" id="IPR001036">
    <property type="entry name" value="Acrflvin-R"/>
</dbReference>
<organism evidence="2 3">
    <name type="scientific">Roseibium denhamense</name>
    <dbReference type="NCBI Taxonomy" id="76305"/>
    <lineage>
        <taxon>Bacteria</taxon>
        <taxon>Pseudomonadati</taxon>
        <taxon>Pseudomonadota</taxon>
        <taxon>Alphaproteobacteria</taxon>
        <taxon>Hyphomicrobiales</taxon>
        <taxon>Stappiaceae</taxon>
        <taxon>Roseibium</taxon>
    </lineage>
</organism>
<dbReference type="PANTHER" id="PTHR32063:SF14">
    <property type="entry name" value="BLL4319 PROTEIN"/>
    <property type="match status" value="1"/>
</dbReference>
<dbReference type="RefSeq" id="WP_283404657.1">
    <property type="nucleotide sequence ID" value="NZ_BAAAEA010000003.1"/>
</dbReference>
<feature type="transmembrane region" description="Helical" evidence="1">
    <location>
        <begin position="433"/>
        <end position="453"/>
    </location>
</feature>
<reference evidence="2 3" key="1">
    <citation type="submission" date="2017-05" db="EMBL/GenBank/DDBJ databases">
        <authorList>
            <person name="Varghese N."/>
            <person name="Submissions S."/>
        </authorList>
    </citation>
    <scope>NUCLEOTIDE SEQUENCE [LARGE SCALE GENOMIC DNA]</scope>
    <source>
        <strain evidence="2 3">DSM 15949</strain>
    </source>
</reference>
<dbReference type="Pfam" id="PF00873">
    <property type="entry name" value="ACR_tran"/>
    <property type="match status" value="1"/>
</dbReference>
<feature type="transmembrane region" description="Helical" evidence="1">
    <location>
        <begin position="20"/>
        <end position="40"/>
    </location>
</feature>
<evidence type="ECO:0000256" key="1">
    <source>
        <dbReference type="SAM" id="Phobius"/>
    </source>
</evidence>
<dbReference type="SUPFAM" id="SSF82693">
    <property type="entry name" value="Multidrug efflux transporter AcrB pore domain, PN1, PN2, PC1 and PC2 subdomains"/>
    <property type="match status" value="3"/>
</dbReference>
<keyword evidence="1" id="KW-1133">Transmembrane helix</keyword>
<dbReference type="Gene3D" id="3.30.70.1430">
    <property type="entry name" value="Multidrug efflux transporter AcrB pore domain"/>
    <property type="match status" value="2"/>
</dbReference>
<dbReference type="Gene3D" id="1.20.1640.10">
    <property type="entry name" value="Multidrug efflux transporter AcrB transmembrane domain"/>
    <property type="match status" value="2"/>
</dbReference>
<dbReference type="PRINTS" id="PR00702">
    <property type="entry name" value="ACRIFLAVINRP"/>
</dbReference>
<gene>
    <name evidence="2" type="ORF">SAMN06265374_4359</name>
</gene>
<feature type="transmembrane region" description="Helical" evidence="1">
    <location>
        <begin position="465"/>
        <end position="491"/>
    </location>
</feature>
<evidence type="ECO:0000313" key="2">
    <source>
        <dbReference type="EMBL" id="SMP36896.1"/>
    </source>
</evidence>
<keyword evidence="3" id="KW-1185">Reference proteome</keyword>
<dbReference type="InterPro" id="IPR027463">
    <property type="entry name" value="AcrB_DN_DC_subdom"/>
</dbReference>
<keyword evidence="1" id="KW-0812">Transmembrane</keyword>